<accession>A0A4P9X3A9</accession>
<evidence type="ECO:0008006" key="3">
    <source>
        <dbReference type="Google" id="ProtNLM"/>
    </source>
</evidence>
<dbReference type="OrthoDB" id="1608002at2759"/>
<reference evidence="2" key="1">
    <citation type="journal article" date="2018" name="Nat. Microbiol.">
        <title>Leveraging single-cell genomics to expand the fungal tree of life.</title>
        <authorList>
            <person name="Ahrendt S.R."/>
            <person name="Quandt C.A."/>
            <person name="Ciobanu D."/>
            <person name="Clum A."/>
            <person name="Salamov A."/>
            <person name="Andreopoulos B."/>
            <person name="Cheng J.F."/>
            <person name="Woyke T."/>
            <person name="Pelin A."/>
            <person name="Henrissat B."/>
            <person name="Reynolds N.K."/>
            <person name="Benny G.L."/>
            <person name="Smith M.E."/>
            <person name="James T.Y."/>
            <person name="Grigoriev I.V."/>
        </authorList>
    </citation>
    <scope>NUCLEOTIDE SEQUENCE [LARGE SCALE GENOMIC DNA]</scope>
    <source>
        <strain evidence="2">ATCC 52028</strain>
    </source>
</reference>
<dbReference type="Proteomes" id="UP000274922">
    <property type="component" value="Unassembled WGS sequence"/>
</dbReference>
<dbReference type="InterPro" id="IPR036649">
    <property type="entry name" value="Pyrophosphatase_sf"/>
</dbReference>
<dbReference type="GO" id="GO:0005737">
    <property type="term" value="C:cytoplasm"/>
    <property type="evidence" value="ECO:0007669"/>
    <property type="project" value="InterPro"/>
</dbReference>
<dbReference type="EMBL" id="ML014281">
    <property type="protein sequence ID" value="RKO99494.1"/>
    <property type="molecule type" value="Genomic_DNA"/>
</dbReference>
<keyword evidence="2" id="KW-1185">Reference proteome</keyword>
<gene>
    <name evidence="1" type="ORF">CXG81DRAFT_27761</name>
</gene>
<dbReference type="GO" id="GO:0000287">
    <property type="term" value="F:magnesium ion binding"/>
    <property type="evidence" value="ECO:0007669"/>
    <property type="project" value="InterPro"/>
</dbReference>
<feature type="non-terminal residue" evidence="1">
    <location>
        <position position="51"/>
    </location>
</feature>
<dbReference type="GO" id="GO:0006796">
    <property type="term" value="P:phosphate-containing compound metabolic process"/>
    <property type="evidence" value="ECO:0007669"/>
    <property type="project" value="InterPro"/>
</dbReference>
<dbReference type="Gene3D" id="3.90.80.10">
    <property type="entry name" value="Inorganic pyrophosphatase"/>
    <property type="match status" value="1"/>
</dbReference>
<dbReference type="STRING" id="1555241.A0A4P9X3A9"/>
<evidence type="ECO:0000313" key="2">
    <source>
        <dbReference type="Proteomes" id="UP000274922"/>
    </source>
</evidence>
<name>A0A4P9X3A9_9FUNG</name>
<dbReference type="AlphaFoldDB" id="A0A4P9X3A9"/>
<evidence type="ECO:0000313" key="1">
    <source>
        <dbReference type="EMBL" id="RKO99494.1"/>
    </source>
</evidence>
<proteinExistence type="predicted"/>
<dbReference type="SUPFAM" id="SSF50324">
    <property type="entry name" value="Inorganic pyrophosphatase"/>
    <property type="match status" value="1"/>
</dbReference>
<protein>
    <recommendedName>
        <fullName evidence="3">Inorganic diphosphatase</fullName>
    </recommendedName>
</protein>
<organism evidence="1 2">
    <name type="scientific">Caulochytrium protostelioides</name>
    <dbReference type="NCBI Taxonomy" id="1555241"/>
    <lineage>
        <taxon>Eukaryota</taxon>
        <taxon>Fungi</taxon>
        <taxon>Fungi incertae sedis</taxon>
        <taxon>Chytridiomycota</taxon>
        <taxon>Chytridiomycota incertae sedis</taxon>
        <taxon>Chytridiomycetes</taxon>
        <taxon>Caulochytriales</taxon>
        <taxon>Caulochytriaceae</taxon>
        <taxon>Caulochytrium</taxon>
    </lineage>
</organism>
<dbReference type="GO" id="GO:0004427">
    <property type="term" value="F:inorganic diphosphate phosphatase activity"/>
    <property type="evidence" value="ECO:0007669"/>
    <property type="project" value="InterPro"/>
</dbReference>
<sequence>MAEYKVRAVGGANTLEHRVFIENQEGKVVSPFHDIPLWADKANGILNMVVE</sequence>